<evidence type="ECO:0000313" key="4">
    <source>
        <dbReference type="Proteomes" id="UP000260773"/>
    </source>
</evidence>
<gene>
    <name evidence="2" type="ORF">DW070_17355</name>
    <name evidence="3" type="ORF">DW747_07365</name>
</gene>
<dbReference type="OrthoDB" id="9811902at2"/>
<organism evidence="2 4">
    <name type="scientific">Coprococcus catus</name>
    <dbReference type="NCBI Taxonomy" id="116085"/>
    <lineage>
        <taxon>Bacteria</taxon>
        <taxon>Bacillati</taxon>
        <taxon>Bacillota</taxon>
        <taxon>Clostridia</taxon>
        <taxon>Lachnospirales</taxon>
        <taxon>Lachnospiraceae</taxon>
        <taxon>Coprococcus</taxon>
    </lineage>
</organism>
<dbReference type="Proteomes" id="UP000260773">
    <property type="component" value="Unassembled WGS sequence"/>
</dbReference>
<dbReference type="Proteomes" id="UP000261231">
    <property type="component" value="Unassembled WGS sequence"/>
</dbReference>
<keyword evidence="1" id="KW-0472">Membrane</keyword>
<dbReference type="EMBL" id="QVEP01000102">
    <property type="protein sequence ID" value="RGB71366.1"/>
    <property type="molecule type" value="Genomic_DNA"/>
</dbReference>
<keyword evidence="5" id="KW-1185">Reference proteome</keyword>
<dbReference type="RefSeq" id="WP_117529295.1">
    <property type="nucleotide sequence ID" value="NZ_JAQDKA010000004.1"/>
</dbReference>
<keyword evidence="1" id="KW-1133">Transmembrane helix</keyword>
<evidence type="ECO:0000313" key="2">
    <source>
        <dbReference type="EMBL" id="RGB71366.1"/>
    </source>
</evidence>
<sequence length="161" mass="18802">MEKDNIHSIRNCKSRMDFVGSAVLLLIPIITLEIIGVLKTTISFFVLGNIIIWGIYLFLLWALIRECTSGIVNQNGVEITFYNFKEWTETFSWEEYEEIKIENTQWGQHGAHVFIMTFCKRKKSIHDFIFSGNMTVMCTEENYALVKSWIPDSVMMPKVKF</sequence>
<dbReference type="EMBL" id="QVFD01000005">
    <property type="protein sequence ID" value="RGC47973.1"/>
    <property type="molecule type" value="Genomic_DNA"/>
</dbReference>
<keyword evidence="1" id="KW-0812">Transmembrane</keyword>
<evidence type="ECO:0000256" key="1">
    <source>
        <dbReference type="SAM" id="Phobius"/>
    </source>
</evidence>
<name>A0A3E2TA66_9FIRM</name>
<evidence type="ECO:0000313" key="5">
    <source>
        <dbReference type="Proteomes" id="UP000261231"/>
    </source>
</evidence>
<feature type="transmembrane region" description="Helical" evidence="1">
    <location>
        <begin position="44"/>
        <end position="64"/>
    </location>
</feature>
<proteinExistence type="predicted"/>
<accession>A0A3E2TA66</accession>
<reference evidence="4 5" key="1">
    <citation type="submission" date="2018-08" db="EMBL/GenBank/DDBJ databases">
        <title>A genome reference for cultivated species of the human gut microbiota.</title>
        <authorList>
            <person name="Zou Y."/>
            <person name="Xue W."/>
            <person name="Luo G."/>
        </authorList>
    </citation>
    <scope>NUCLEOTIDE SEQUENCE [LARGE SCALE GENOMIC DNA]</scope>
    <source>
        <strain evidence="2 4">AF45-17</strain>
        <strain evidence="3 5">AM28-39</strain>
    </source>
</reference>
<protein>
    <submittedName>
        <fullName evidence="2">Uncharacterized protein</fullName>
    </submittedName>
</protein>
<evidence type="ECO:0000313" key="3">
    <source>
        <dbReference type="EMBL" id="RGC47973.1"/>
    </source>
</evidence>
<dbReference type="AlphaFoldDB" id="A0A3E2TA66"/>
<feature type="transmembrane region" description="Helical" evidence="1">
    <location>
        <begin position="18"/>
        <end position="38"/>
    </location>
</feature>
<comment type="caution">
    <text evidence="2">The sequence shown here is derived from an EMBL/GenBank/DDBJ whole genome shotgun (WGS) entry which is preliminary data.</text>
</comment>